<evidence type="ECO:0000313" key="8">
    <source>
        <dbReference type="Proteomes" id="UP000595140"/>
    </source>
</evidence>
<name>A0A484MMU9_9ASTE</name>
<keyword evidence="3" id="KW-0862">Zinc</keyword>
<dbReference type="OrthoDB" id="1303499at2759"/>
<keyword evidence="1" id="KW-0479">Metal-binding</keyword>
<dbReference type="PANTHER" id="PTHR31973">
    <property type="entry name" value="POLYPROTEIN, PUTATIVE-RELATED"/>
    <property type="match status" value="1"/>
</dbReference>
<dbReference type="SMART" id="SM00575">
    <property type="entry name" value="ZnF_PMZ"/>
    <property type="match status" value="1"/>
</dbReference>
<feature type="domain" description="SWIM-type" evidence="6">
    <location>
        <begin position="386"/>
        <end position="418"/>
    </location>
</feature>
<evidence type="ECO:0000256" key="2">
    <source>
        <dbReference type="ARBA" id="ARBA00022771"/>
    </source>
</evidence>
<evidence type="ECO:0000256" key="1">
    <source>
        <dbReference type="ARBA" id="ARBA00022723"/>
    </source>
</evidence>
<sequence length="601" mass="68478">MNWEDITVYSITDAGLKELVGDSDAWELVGVDNLPSIIEKWVVTARVTGDTAGEQTADEYGDDEEVDDEVDDSESDVDEEFEEIDDEVDDFLFYSNVDNTLEFGGVGNQESDVLQENKRGVEELPFFGSDEDTLSKGDGNDKVRLPVFKAKRDLKNSHFSVGLLFPRKFGGTMLVANGVDTNENIFPFAYAIVEAENKESWTWFLDLLTFDLELNDSKEPTFTFMSEGNFKNARYSGEALKDLLWEAAKATTVSLYEEVMRKINDEDVEACDWLVGKQASEWSRSHFHIAPKSDILTNNICESYNRVLKEARSQTLIRCLESIREMLMKRFFDLREKAENWKGLLCPTVASKVAINSKLVGGYTAIQSDISVFEVKGYRAKNWEQHGVDLVERSCTCNVWQLTGIPCAHAICAIWIQRQQHRKEVEEYVDEYYFVQTYKEVYKGCIKPLRGRSEWPDDERQPLNPPLLAPKPGRPKKKRKKGVGELTKDGKKLSCVFTNRRCGKCKKSAAKQKKSHRKLLKRRMLRAARKSGQEEAASNSVNQTEISCQETTEPWWADLPVEPDICSENLSFIPTPTTQDNEKQDGNNGIYVFHSNTNYCK</sequence>
<evidence type="ECO:0000256" key="3">
    <source>
        <dbReference type="ARBA" id="ARBA00022833"/>
    </source>
</evidence>
<evidence type="ECO:0000259" key="6">
    <source>
        <dbReference type="PROSITE" id="PS50966"/>
    </source>
</evidence>
<evidence type="ECO:0000313" key="7">
    <source>
        <dbReference type="EMBL" id="VFQ90182.1"/>
    </source>
</evidence>
<proteinExistence type="predicted"/>
<evidence type="ECO:0000256" key="4">
    <source>
        <dbReference type="PROSITE-ProRule" id="PRU00325"/>
    </source>
</evidence>
<gene>
    <name evidence="7" type="ORF">CCAM_LOCUS31958</name>
</gene>
<dbReference type="Pfam" id="PF04434">
    <property type="entry name" value="SWIM"/>
    <property type="match status" value="1"/>
</dbReference>
<dbReference type="GO" id="GO:0008270">
    <property type="term" value="F:zinc ion binding"/>
    <property type="evidence" value="ECO:0007669"/>
    <property type="project" value="UniProtKB-KW"/>
</dbReference>
<keyword evidence="8" id="KW-1185">Reference proteome</keyword>
<evidence type="ECO:0000256" key="5">
    <source>
        <dbReference type="SAM" id="MobiDB-lite"/>
    </source>
</evidence>
<protein>
    <recommendedName>
        <fullName evidence="6">SWIM-type domain-containing protein</fullName>
    </recommendedName>
</protein>
<dbReference type="AlphaFoldDB" id="A0A484MMU9"/>
<feature type="region of interest" description="Disordered" evidence="5">
    <location>
        <begin position="454"/>
        <end position="486"/>
    </location>
</feature>
<feature type="region of interest" description="Disordered" evidence="5">
    <location>
        <begin position="50"/>
        <end position="74"/>
    </location>
</feature>
<organism evidence="7 8">
    <name type="scientific">Cuscuta campestris</name>
    <dbReference type="NCBI Taxonomy" id="132261"/>
    <lineage>
        <taxon>Eukaryota</taxon>
        <taxon>Viridiplantae</taxon>
        <taxon>Streptophyta</taxon>
        <taxon>Embryophyta</taxon>
        <taxon>Tracheophyta</taxon>
        <taxon>Spermatophyta</taxon>
        <taxon>Magnoliopsida</taxon>
        <taxon>eudicotyledons</taxon>
        <taxon>Gunneridae</taxon>
        <taxon>Pentapetalae</taxon>
        <taxon>asterids</taxon>
        <taxon>lamiids</taxon>
        <taxon>Solanales</taxon>
        <taxon>Convolvulaceae</taxon>
        <taxon>Cuscuteae</taxon>
        <taxon>Cuscuta</taxon>
        <taxon>Cuscuta subgen. Grammica</taxon>
        <taxon>Cuscuta sect. Cleistogrammica</taxon>
    </lineage>
</organism>
<dbReference type="InterPro" id="IPR006564">
    <property type="entry name" value="Znf_PMZ"/>
</dbReference>
<dbReference type="Proteomes" id="UP000595140">
    <property type="component" value="Unassembled WGS sequence"/>
</dbReference>
<dbReference type="InterPro" id="IPR007527">
    <property type="entry name" value="Znf_SWIM"/>
</dbReference>
<dbReference type="PROSITE" id="PS50966">
    <property type="entry name" value="ZF_SWIM"/>
    <property type="match status" value="1"/>
</dbReference>
<accession>A0A484MMU9</accession>
<dbReference type="PANTHER" id="PTHR31973:SF187">
    <property type="entry name" value="MUTATOR TRANSPOSASE MUDRA PROTEIN"/>
    <property type="match status" value="1"/>
</dbReference>
<dbReference type="EMBL" id="OOIL02004034">
    <property type="protein sequence ID" value="VFQ90182.1"/>
    <property type="molecule type" value="Genomic_DNA"/>
</dbReference>
<feature type="compositionally biased region" description="Acidic residues" evidence="5">
    <location>
        <begin position="56"/>
        <end position="74"/>
    </location>
</feature>
<keyword evidence="2 4" id="KW-0863">Zinc-finger</keyword>
<reference evidence="7 8" key="1">
    <citation type="submission" date="2018-04" db="EMBL/GenBank/DDBJ databases">
        <authorList>
            <person name="Vogel A."/>
        </authorList>
    </citation>
    <scope>NUCLEOTIDE SEQUENCE [LARGE SCALE GENOMIC DNA]</scope>
</reference>